<evidence type="ECO:0000256" key="1">
    <source>
        <dbReference type="ARBA" id="ARBA00022723"/>
    </source>
</evidence>
<dbReference type="GO" id="GO:0008270">
    <property type="term" value="F:zinc ion binding"/>
    <property type="evidence" value="ECO:0007669"/>
    <property type="project" value="UniProtKB-KW"/>
</dbReference>
<reference evidence="9" key="3">
    <citation type="submission" date="2025-09" db="UniProtKB">
        <authorList>
            <consortium name="Ensembl"/>
        </authorList>
    </citation>
    <scope>IDENTIFICATION</scope>
</reference>
<keyword evidence="4 5" id="KW-0238">DNA-binding</keyword>
<dbReference type="InParanoid" id="A0A672HFU3"/>
<protein>
    <submittedName>
        <fullName evidence="9">Si:ch73-130a3.4</fullName>
    </submittedName>
</protein>
<dbReference type="SMART" id="SM00980">
    <property type="entry name" value="THAP"/>
    <property type="match status" value="1"/>
</dbReference>
<sequence>MPESCAAWGCKNRRTVRTKNQGITFHKFPQQKALRRQWEAALRRRGFSASSSSVLCSAHFRPEDLDTTGQIVRVRAGVRPSVFCFSKSLQPPGVRHGSTAASDRTRTSRSASHRAAVTPCLSSCRRTAGPQGRRTETDRLLLPLLLPPLHLLPLLPCPVGTPRWVTVAVHRRKPSACPSSQQDHSYALPESFSDLKTRLSEALSRVDSLEREMRNAKDRERRAKSMLHFLLAYLRRKNLLNEELKERFSFYSGKII</sequence>
<dbReference type="SMART" id="SM00692">
    <property type="entry name" value="DM3"/>
    <property type="match status" value="1"/>
</dbReference>
<feature type="coiled-coil region" evidence="6">
    <location>
        <begin position="192"/>
        <end position="226"/>
    </location>
</feature>
<reference evidence="9" key="1">
    <citation type="submission" date="2019-06" db="EMBL/GenBank/DDBJ databases">
        <authorList>
            <consortium name="Wellcome Sanger Institute Data Sharing"/>
        </authorList>
    </citation>
    <scope>NUCLEOTIDE SEQUENCE [LARGE SCALE GENOMIC DNA]</scope>
</reference>
<dbReference type="AlphaFoldDB" id="A0A672HFU3"/>
<accession>A0A672HFU3</accession>
<proteinExistence type="predicted"/>
<feature type="domain" description="THAP-type" evidence="8">
    <location>
        <begin position="1"/>
        <end position="83"/>
    </location>
</feature>
<dbReference type="GO" id="GO:0003677">
    <property type="term" value="F:DNA binding"/>
    <property type="evidence" value="ECO:0007669"/>
    <property type="project" value="UniProtKB-UniRule"/>
</dbReference>
<evidence type="ECO:0000256" key="3">
    <source>
        <dbReference type="ARBA" id="ARBA00022833"/>
    </source>
</evidence>
<dbReference type="InterPro" id="IPR038441">
    <property type="entry name" value="THAP_Znf_sf"/>
</dbReference>
<keyword evidence="6" id="KW-0175">Coiled coil</keyword>
<dbReference type="PANTHER" id="PTHR47577">
    <property type="entry name" value="THAP DOMAIN-CONTAINING PROTEIN 6"/>
    <property type="match status" value="1"/>
</dbReference>
<dbReference type="FunCoup" id="A0A672HFU3">
    <property type="interactions" value="42"/>
</dbReference>
<keyword evidence="10" id="KW-1185">Reference proteome</keyword>
<name>A0A672HFU3_SALFA</name>
<dbReference type="Gene3D" id="6.20.210.20">
    <property type="entry name" value="THAP domain"/>
    <property type="match status" value="1"/>
</dbReference>
<keyword evidence="1" id="KW-0479">Metal-binding</keyword>
<dbReference type="Ensembl" id="ENSSFAT00005029139.1">
    <property type="protein sequence ID" value="ENSSFAP00005028078.1"/>
    <property type="gene ID" value="ENSSFAG00005014342.1"/>
</dbReference>
<dbReference type="Pfam" id="PF05485">
    <property type="entry name" value="THAP"/>
    <property type="match status" value="1"/>
</dbReference>
<dbReference type="InterPro" id="IPR006612">
    <property type="entry name" value="THAP_Znf"/>
</dbReference>
<dbReference type="PANTHER" id="PTHR47577:SF1">
    <property type="entry name" value="THAP DOMAIN-CONTAINING PROTEIN 6"/>
    <property type="match status" value="1"/>
</dbReference>
<keyword evidence="2 5" id="KW-0863">Zinc-finger</keyword>
<dbReference type="OMA" id="CTICRTI"/>
<dbReference type="PROSITE" id="PS50950">
    <property type="entry name" value="ZF_THAP"/>
    <property type="match status" value="1"/>
</dbReference>
<gene>
    <name evidence="9" type="primary">LOC115399389</name>
</gene>
<keyword evidence="3" id="KW-0862">Zinc</keyword>
<evidence type="ECO:0000256" key="5">
    <source>
        <dbReference type="PROSITE-ProRule" id="PRU00309"/>
    </source>
</evidence>
<feature type="region of interest" description="Disordered" evidence="7">
    <location>
        <begin position="91"/>
        <end position="112"/>
    </location>
</feature>
<feature type="compositionally biased region" description="Low complexity" evidence="7">
    <location>
        <begin position="98"/>
        <end position="112"/>
    </location>
</feature>
<dbReference type="SUPFAM" id="SSF57716">
    <property type="entry name" value="Glucocorticoid receptor-like (DNA-binding domain)"/>
    <property type="match status" value="1"/>
</dbReference>
<evidence type="ECO:0000259" key="8">
    <source>
        <dbReference type="PROSITE" id="PS50950"/>
    </source>
</evidence>
<evidence type="ECO:0000256" key="4">
    <source>
        <dbReference type="ARBA" id="ARBA00023125"/>
    </source>
</evidence>
<evidence type="ECO:0000256" key="2">
    <source>
        <dbReference type="ARBA" id="ARBA00022771"/>
    </source>
</evidence>
<evidence type="ECO:0000313" key="9">
    <source>
        <dbReference type="Ensembl" id="ENSSFAP00005028078.1"/>
    </source>
</evidence>
<evidence type="ECO:0000256" key="7">
    <source>
        <dbReference type="SAM" id="MobiDB-lite"/>
    </source>
</evidence>
<reference evidence="9" key="2">
    <citation type="submission" date="2025-08" db="UniProtKB">
        <authorList>
            <consortium name="Ensembl"/>
        </authorList>
    </citation>
    <scope>IDENTIFICATION</scope>
</reference>
<dbReference type="Proteomes" id="UP000472267">
    <property type="component" value="Chromosome 13"/>
</dbReference>
<evidence type="ECO:0000256" key="6">
    <source>
        <dbReference type="SAM" id="Coils"/>
    </source>
</evidence>
<evidence type="ECO:0000313" key="10">
    <source>
        <dbReference type="Proteomes" id="UP000472267"/>
    </source>
</evidence>
<organism evidence="9 10">
    <name type="scientific">Salarias fasciatus</name>
    <name type="common">Jewelled blenny</name>
    <name type="synonym">Blennius fasciatus</name>
    <dbReference type="NCBI Taxonomy" id="181472"/>
    <lineage>
        <taxon>Eukaryota</taxon>
        <taxon>Metazoa</taxon>
        <taxon>Chordata</taxon>
        <taxon>Craniata</taxon>
        <taxon>Vertebrata</taxon>
        <taxon>Euteleostomi</taxon>
        <taxon>Actinopterygii</taxon>
        <taxon>Neopterygii</taxon>
        <taxon>Teleostei</taxon>
        <taxon>Neoteleostei</taxon>
        <taxon>Acanthomorphata</taxon>
        <taxon>Ovalentaria</taxon>
        <taxon>Blenniimorphae</taxon>
        <taxon>Blenniiformes</taxon>
        <taxon>Blennioidei</taxon>
        <taxon>Blenniidae</taxon>
        <taxon>Salariinae</taxon>
        <taxon>Salarias</taxon>
    </lineage>
</organism>